<evidence type="ECO:0000313" key="1">
    <source>
        <dbReference type="EMBL" id="CAL1272684.1"/>
    </source>
</evidence>
<organism evidence="1 2">
    <name type="scientific">Larinioides sclopetarius</name>
    <dbReference type="NCBI Taxonomy" id="280406"/>
    <lineage>
        <taxon>Eukaryota</taxon>
        <taxon>Metazoa</taxon>
        <taxon>Ecdysozoa</taxon>
        <taxon>Arthropoda</taxon>
        <taxon>Chelicerata</taxon>
        <taxon>Arachnida</taxon>
        <taxon>Araneae</taxon>
        <taxon>Araneomorphae</taxon>
        <taxon>Entelegynae</taxon>
        <taxon>Araneoidea</taxon>
        <taxon>Araneidae</taxon>
        <taxon>Larinioides</taxon>
    </lineage>
</organism>
<dbReference type="EMBL" id="CAXIEN010000062">
    <property type="protein sequence ID" value="CAL1272684.1"/>
    <property type="molecule type" value="Genomic_DNA"/>
</dbReference>
<dbReference type="AlphaFoldDB" id="A0AAV1ZQL0"/>
<keyword evidence="2" id="KW-1185">Reference proteome</keyword>
<accession>A0AAV1ZQL0</accession>
<dbReference type="Proteomes" id="UP001497382">
    <property type="component" value="Unassembled WGS sequence"/>
</dbReference>
<gene>
    <name evidence="1" type="ORF">LARSCL_LOCUS6525</name>
</gene>
<reference evidence="1 2" key="1">
    <citation type="submission" date="2024-04" db="EMBL/GenBank/DDBJ databases">
        <authorList>
            <person name="Rising A."/>
            <person name="Reimegard J."/>
            <person name="Sonavane S."/>
            <person name="Akerstrom W."/>
            <person name="Nylinder S."/>
            <person name="Hedman E."/>
            <person name="Kallberg Y."/>
        </authorList>
    </citation>
    <scope>NUCLEOTIDE SEQUENCE [LARGE SCALE GENOMIC DNA]</scope>
</reference>
<sequence>MTIYQMTSRAKRAKATTTHCAQRLGRKARCDVRTGGKNCLDRFLWPAALTWNIYPSAFSNRSHSALSNSGSCFLLLGDPIFADVLDSASSLSLSETNSFLQAISN</sequence>
<evidence type="ECO:0000313" key="2">
    <source>
        <dbReference type="Proteomes" id="UP001497382"/>
    </source>
</evidence>
<comment type="caution">
    <text evidence="1">The sequence shown here is derived from an EMBL/GenBank/DDBJ whole genome shotgun (WGS) entry which is preliminary data.</text>
</comment>
<protein>
    <submittedName>
        <fullName evidence="1">Uncharacterized protein</fullName>
    </submittedName>
</protein>
<name>A0AAV1ZQL0_9ARAC</name>
<proteinExistence type="predicted"/>